<feature type="chain" id="PRO_5046732335" evidence="1">
    <location>
        <begin position="18"/>
        <end position="141"/>
    </location>
</feature>
<name>A0ABQ5G5H6_9ASTR</name>
<reference evidence="2" key="2">
    <citation type="submission" date="2022-01" db="EMBL/GenBank/DDBJ databases">
        <authorList>
            <person name="Yamashiro T."/>
            <person name="Shiraishi A."/>
            <person name="Satake H."/>
            <person name="Nakayama K."/>
        </authorList>
    </citation>
    <scope>NUCLEOTIDE SEQUENCE</scope>
</reference>
<evidence type="ECO:0000256" key="1">
    <source>
        <dbReference type="SAM" id="SignalP"/>
    </source>
</evidence>
<protein>
    <submittedName>
        <fullName evidence="2">Uncharacterized protein</fullName>
    </submittedName>
</protein>
<dbReference type="EMBL" id="BQNB010018120">
    <property type="protein sequence ID" value="GJT70895.1"/>
    <property type="molecule type" value="Genomic_DNA"/>
</dbReference>
<sequence>MIRLLHVLRLLLFVVGCQDWDCFNVASMLDTGDDDDCGMFSLRKKIEDSDNYVAMLGLSALEFEEARRRSHKEVTDSKRGGFCKKWRFCQGISGKFLASILSISWETMRLSLSFPYCFNFLRLELCSDDGGALEFAVLTFS</sequence>
<reference evidence="2" key="1">
    <citation type="journal article" date="2022" name="Int. J. Mol. Sci.">
        <title>Draft Genome of Tanacetum Coccineum: Genomic Comparison of Closely Related Tanacetum-Family Plants.</title>
        <authorList>
            <person name="Yamashiro T."/>
            <person name="Shiraishi A."/>
            <person name="Nakayama K."/>
            <person name="Satake H."/>
        </authorList>
    </citation>
    <scope>NUCLEOTIDE SEQUENCE</scope>
</reference>
<feature type="signal peptide" evidence="1">
    <location>
        <begin position="1"/>
        <end position="17"/>
    </location>
</feature>
<keyword evidence="1" id="KW-0732">Signal</keyword>
<evidence type="ECO:0000313" key="2">
    <source>
        <dbReference type="EMBL" id="GJT70895.1"/>
    </source>
</evidence>
<dbReference type="Proteomes" id="UP001151760">
    <property type="component" value="Unassembled WGS sequence"/>
</dbReference>
<comment type="caution">
    <text evidence="2">The sequence shown here is derived from an EMBL/GenBank/DDBJ whole genome shotgun (WGS) entry which is preliminary data.</text>
</comment>
<proteinExistence type="predicted"/>
<organism evidence="2 3">
    <name type="scientific">Tanacetum coccineum</name>
    <dbReference type="NCBI Taxonomy" id="301880"/>
    <lineage>
        <taxon>Eukaryota</taxon>
        <taxon>Viridiplantae</taxon>
        <taxon>Streptophyta</taxon>
        <taxon>Embryophyta</taxon>
        <taxon>Tracheophyta</taxon>
        <taxon>Spermatophyta</taxon>
        <taxon>Magnoliopsida</taxon>
        <taxon>eudicotyledons</taxon>
        <taxon>Gunneridae</taxon>
        <taxon>Pentapetalae</taxon>
        <taxon>asterids</taxon>
        <taxon>campanulids</taxon>
        <taxon>Asterales</taxon>
        <taxon>Asteraceae</taxon>
        <taxon>Asteroideae</taxon>
        <taxon>Anthemideae</taxon>
        <taxon>Anthemidinae</taxon>
        <taxon>Tanacetum</taxon>
    </lineage>
</organism>
<keyword evidence="3" id="KW-1185">Reference proteome</keyword>
<evidence type="ECO:0000313" key="3">
    <source>
        <dbReference type="Proteomes" id="UP001151760"/>
    </source>
</evidence>
<gene>
    <name evidence="2" type="ORF">Tco_1030181</name>
</gene>
<accession>A0ABQ5G5H6</accession>